<feature type="coiled-coil region" evidence="1">
    <location>
        <begin position="287"/>
        <end position="391"/>
    </location>
</feature>
<sequence>MHDRVSQWHSIRPWRPTLSLSVREITSVSATFILSSPLAASDVTTIDALHEDNAPDDRNECASNGSLMEGSSRPTQIISEVLSKGLSVKVNGTPWQRVLMKIDDATDEAVMILFGLMPSRQYDIELGVVPGESTLRGQFTTDSSQPGIESDLGKDVILGDMPSPEPLAQSLSTSSNASHHSAPATSSPLASTNSHAPSHAPTPPPTFSLEDRRVQLTHALNLLNAEHATLTASLKTARREAQKADAALRSEIDTLKRASEKYVQQETRARQKVLALQEAVRQTVAATDEIKAMIKDVEDMLPELERRRKKVEGEWKEANKQAESVRQRRIDAEGKEKCKIEGLQAEMAGLGNRMERLNLRREKLEGEGGVIGELEEKLRKLEEERTRIEDDPFAYGYDDEQVDDSGEVLHKEDSDSHRDDSPSSDHPSIQHSSSHAGHGHGKSYHPNYHHHPRKRHSHPVHPKHPQPIQRPPHNTRLSLPAGPGVIHLNPANSFQPPHHKQPQVPSSSGQTHAASSLSSRAPPFEPIGIVRRQGPAGINDSGTRSDANPVGEPGMIPAPQKDRSVSAAPGRRK</sequence>
<organism evidence="3 4">
    <name type="scientific">Somion occarium</name>
    <dbReference type="NCBI Taxonomy" id="3059160"/>
    <lineage>
        <taxon>Eukaryota</taxon>
        <taxon>Fungi</taxon>
        <taxon>Dikarya</taxon>
        <taxon>Basidiomycota</taxon>
        <taxon>Agaricomycotina</taxon>
        <taxon>Agaricomycetes</taxon>
        <taxon>Polyporales</taxon>
        <taxon>Cerrenaceae</taxon>
        <taxon>Somion</taxon>
    </lineage>
</organism>
<protein>
    <submittedName>
        <fullName evidence="3">Uncharacterized protein</fullName>
    </submittedName>
</protein>
<feature type="region of interest" description="Disordered" evidence="2">
    <location>
        <begin position="410"/>
        <end position="573"/>
    </location>
</feature>
<feature type="coiled-coil region" evidence="1">
    <location>
        <begin position="220"/>
        <end position="258"/>
    </location>
</feature>
<name>A0ABP1DNZ7_9APHY</name>
<reference evidence="4" key="1">
    <citation type="submission" date="2024-04" db="EMBL/GenBank/DDBJ databases">
        <authorList>
            <person name="Shaw F."/>
            <person name="Minotto A."/>
        </authorList>
    </citation>
    <scope>NUCLEOTIDE SEQUENCE [LARGE SCALE GENOMIC DNA]</scope>
</reference>
<evidence type="ECO:0000313" key="3">
    <source>
        <dbReference type="EMBL" id="CAL1708934.1"/>
    </source>
</evidence>
<feature type="compositionally biased region" description="Basic and acidic residues" evidence="2">
    <location>
        <begin position="410"/>
        <end position="423"/>
    </location>
</feature>
<gene>
    <name evidence="3" type="ORF">GFSPODELE1_LOCUS7097</name>
</gene>
<keyword evidence="1" id="KW-0175">Coiled coil</keyword>
<feature type="compositionally biased region" description="Basic residues" evidence="2">
    <location>
        <begin position="437"/>
        <end position="464"/>
    </location>
</feature>
<dbReference type="Proteomes" id="UP001497453">
    <property type="component" value="Chromosome 5"/>
</dbReference>
<feature type="compositionally biased region" description="Low complexity" evidence="2">
    <location>
        <begin position="424"/>
        <end position="436"/>
    </location>
</feature>
<dbReference type="EMBL" id="OZ037948">
    <property type="protein sequence ID" value="CAL1708934.1"/>
    <property type="molecule type" value="Genomic_DNA"/>
</dbReference>
<evidence type="ECO:0000256" key="1">
    <source>
        <dbReference type="SAM" id="Coils"/>
    </source>
</evidence>
<evidence type="ECO:0000313" key="4">
    <source>
        <dbReference type="Proteomes" id="UP001497453"/>
    </source>
</evidence>
<feature type="compositionally biased region" description="Polar residues" evidence="2">
    <location>
        <begin position="135"/>
        <end position="147"/>
    </location>
</feature>
<accession>A0ABP1DNZ7</accession>
<proteinExistence type="predicted"/>
<feature type="compositionally biased region" description="Polar residues" evidence="2">
    <location>
        <begin position="503"/>
        <end position="519"/>
    </location>
</feature>
<feature type="compositionally biased region" description="Low complexity" evidence="2">
    <location>
        <begin position="170"/>
        <end position="199"/>
    </location>
</feature>
<keyword evidence="4" id="KW-1185">Reference proteome</keyword>
<feature type="region of interest" description="Disordered" evidence="2">
    <location>
        <begin position="135"/>
        <end position="208"/>
    </location>
</feature>
<evidence type="ECO:0000256" key="2">
    <source>
        <dbReference type="SAM" id="MobiDB-lite"/>
    </source>
</evidence>